<evidence type="ECO:0000259" key="2">
    <source>
        <dbReference type="Pfam" id="PF01471"/>
    </source>
</evidence>
<keyword evidence="1" id="KW-0812">Transmembrane</keyword>
<name>A0ABS4T8J2_9PSEU</name>
<keyword evidence="4" id="KW-1185">Reference proteome</keyword>
<protein>
    <submittedName>
        <fullName evidence="3">Peptidoglycan hydrolase-like protein with peptidoglycan-binding domain</fullName>
    </submittedName>
</protein>
<keyword evidence="1" id="KW-0472">Membrane</keyword>
<reference evidence="3 4" key="1">
    <citation type="submission" date="2021-03" db="EMBL/GenBank/DDBJ databases">
        <title>Sequencing the genomes of 1000 actinobacteria strains.</title>
        <authorList>
            <person name="Klenk H.-P."/>
        </authorList>
    </citation>
    <scope>NUCLEOTIDE SEQUENCE [LARGE SCALE GENOMIC DNA]</scope>
    <source>
        <strain evidence="3 4">DSM 46670</strain>
    </source>
</reference>
<comment type="caution">
    <text evidence="3">The sequence shown here is derived from an EMBL/GenBank/DDBJ whole genome shotgun (WGS) entry which is preliminary data.</text>
</comment>
<feature type="transmembrane region" description="Helical" evidence="1">
    <location>
        <begin position="20"/>
        <end position="41"/>
    </location>
</feature>
<proteinExistence type="predicted"/>
<dbReference type="Gene3D" id="1.10.101.10">
    <property type="entry name" value="PGBD-like superfamily/PGBD"/>
    <property type="match status" value="1"/>
</dbReference>
<dbReference type="EMBL" id="JAGINW010000001">
    <property type="protein sequence ID" value="MBP2320746.1"/>
    <property type="molecule type" value="Genomic_DNA"/>
</dbReference>
<dbReference type="Gene3D" id="2.40.420.20">
    <property type="match status" value="1"/>
</dbReference>
<accession>A0ABS4T8J2</accession>
<dbReference type="RefSeq" id="WP_209635187.1">
    <property type="nucleotide sequence ID" value="NZ_JAGINW010000001.1"/>
</dbReference>
<dbReference type="InterPro" id="IPR002477">
    <property type="entry name" value="Peptidoglycan-bd-like"/>
</dbReference>
<dbReference type="SUPFAM" id="SSF47090">
    <property type="entry name" value="PGBD-like"/>
    <property type="match status" value="1"/>
</dbReference>
<evidence type="ECO:0000313" key="4">
    <source>
        <dbReference type="Proteomes" id="UP001519332"/>
    </source>
</evidence>
<keyword evidence="1" id="KW-1133">Transmembrane helix</keyword>
<feature type="domain" description="Peptidoglycan binding-like" evidence="2">
    <location>
        <begin position="136"/>
        <end position="184"/>
    </location>
</feature>
<evidence type="ECO:0000256" key="1">
    <source>
        <dbReference type="SAM" id="Phobius"/>
    </source>
</evidence>
<sequence length="361" mass="37718">MTVQDGIAVGVRRRRRRRRLLAAAVSVAVLGTTGVVVFTRLTTMPRVAATQPAPEPATVEVIRRDLVDLVRVDGTLGYGPATAVNARRTGTLTWLPAVGTVINCGEPLYAVDAVGVPVLFGSTPMYRELAEGVSDGPDIKLLQENLVKLGYFKGGVPDGDFGAATTQAVKRWQKARKVEETGRLALGEVVVLDSAVRVDSVTAQRGALAEGEILKVSSVERLVTVKLEEVQAGYAAVGAKVTVELPGARTVGGTVRAVANKQAEENTEKAAKLVATIGLDDPGAAPDTGTVTVALTAQRHAGVLAVPVRALLALREGGYGLEVVDSGQRRLMAVQVGMFGDGMVEVSGDGVVEGMRVVVPE</sequence>
<dbReference type="InterPro" id="IPR036365">
    <property type="entry name" value="PGBD-like_sf"/>
</dbReference>
<gene>
    <name evidence="3" type="ORF">JOF56_001131</name>
</gene>
<dbReference type="InterPro" id="IPR036366">
    <property type="entry name" value="PGBDSf"/>
</dbReference>
<organism evidence="3 4">
    <name type="scientific">Kibdelosporangium banguiense</name>
    <dbReference type="NCBI Taxonomy" id="1365924"/>
    <lineage>
        <taxon>Bacteria</taxon>
        <taxon>Bacillati</taxon>
        <taxon>Actinomycetota</taxon>
        <taxon>Actinomycetes</taxon>
        <taxon>Pseudonocardiales</taxon>
        <taxon>Pseudonocardiaceae</taxon>
        <taxon>Kibdelosporangium</taxon>
    </lineage>
</organism>
<dbReference type="Proteomes" id="UP001519332">
    <property type="component" value="Unassembled WGS sequence"/>
</dbReference>
<dbReference type="Pfam" id="PF01471">
    <property type="entry name" value="PG_binding_1"/>
    <property type="match status" value="1"/>
</dbReference>
<evidence type="ECO:0000313" key="3">
    <source>
        <dbReference type="EMBL" id="MBP2320746.1"/>
    </source>
</evidence>